<reference evidence="10" key="1">
    <citation type="journal article" date="2021" name="Nat. Commun.">
        <title>Genetic determinants of endophytism in the Arabidopsis root mycobiome.</title>
        <authorList>
            <person name="Mesny F."/>
            <person name="Miyauchi S."/>
            <person name="Thiergart T."/>
            <person name="Pickel B."/>
            <person name="Atanasova L."/>
            <person name="Karlsson M."/>
            <person name="Huettel B."/>
            <person name="Barry K.W."/>
            <person name="Haridas S."/>
            <person name="Chen C."/>
            <person name="Bauer D."/>
            <person name="Andreopoulos W."/>
            <person name="Pangilinan J."/>
            <person name="LaButti K."/>
            <person name="Riley R."/>
            <person name="Lipzen A."/>
            <person name="Clum A."/>
            <person name="Drula E."/>
            <person name="Henrissat B."/>
            <person name="Kohler A."/>
            <person name="Grigoriev I.V."/>
            <person name="Martin F.M."/>
            <person name="Hacquard S."/>
        </authorList>
    </citation>
    <scope>NUCLEOTIDE SEQUENCE</scope>
    <source>
        <strain evidence="10">MPI-SDFR-AT-0073</strain>
    </source>
</reference>
<keyword evidence="5" id="KW-0560">Oxidoreductase</keyword>
<evidence type="ECO:0000256" key="1">
    <source>
        <dbReference type="ARBA" id="ARBA00001970"/>
    </source>
</evidence>
<name>A0A9P8UIZ3_9PEZI</name>
<feature type="chain" id="PRO_5040377319" evidence="8">
    <location>
        <begin position="21"/>
        <end position="443"/>
    </location>
</feature>
<dbReference type="PROSITE" id="PS51405">
    <property type="entry name" value="HEME_HALOPEROXIDASE"/>
    <property type="match status" value="1"/>
</dbReference>
<comment type="similarity">
    <text evidence="7">Belongs to the chloroperoxidase family.</text>
</comment>
<evidence type="ECO:0000256" key="6">
    <source>
        <dbReference type="ARBA" id="ARBA00023004"/>
    </source>
</evidence>
<keyword evidence="8" id="KW-0732">Signal</keyword>
<dbReference type="Pfam" id="PF01328">
    <property type="entry name" value="Peroxidase_2"/>
    <property type="match status" value="1"/>
</dbReference>
<evidence type="ECO:0000259" key="9">
    <source>
        <dbReference type="PROSITE" id="PS51405"/>
    </source>
</evidence>
<keyword evidence="6" id="KW-0408">Iron</keyword>
<dbReference type="InterPro" id="IPR000028">
    <property type="entry name" value="Chloroperoxidase"/>
</dbReference>
<evidence type="ECO:0000313" key="11">
    <source>
        <dbReference type="Proteomes" id="UP000758603"/>
    </source>
</evidence>
<evidence type="ECO:0000256" key="4">
    <source>
        <dbReference type="ARBA" id="ARBA00022723"/>
    </source>
</evidence>
<dbReference type="GO" id="GO:0046872">
    <property type="term" value="F:metal ion binding"/>
    <property type="evidence" value="ECO:0007669"/>
    <property type="project" value="UniProtKB-KW"/>
</dbReference>
<dbReference type="RefSeq" id="XP_045957294.1">
    <property type="nucleotide sequence ID" value="XM_046105933.1"/>
</dbReference>
<dbReference type="InterPro" id="IPR036851">
    <property type="entry name" value="Chloroperoxidase-like_sf"/>
</dbReference>
<comment type="cofactor">
    <cofactor evidence="1">
        <name>heme b</name>
        <dbReference type="ChEBI" id="CHEBI:60344"/>
    </cofactor>
</comment>
<keyword evidence="2" id="KW-0575">Peroxidase</keyword>
<accession>A0A9P8UIZ3</accession>
<dbReference type="AlphaFoldDB" id="A0A9P8UIZ3"/>
<gene>
    <name evidence="10" type="ORF">BKA67DRAFT_647008</name>
</gene>
<evidence type="ECO:0000256" key="2">
    <source>
        <dbReference type="ARBA" id="ARBA00022559"/>
    </source>
</evidence>
<protein>
    <submittedName>
        <fullName evidence="10">Oxidase</fullName>
    </submittedName>
</protein>
<dbReference type="GO" id="GO:0004601">
    <property type="term" value="F:peroxidase activity"/>
    <property type="evidence" value="ECO:0007669"/>
    <property type="project" value="UniProtKB-KW"/>
</dbReference>
<evidence type="ECO:0000313" key="10">
    <source>
        <dbReference type="EMBL" id="KAH6653017.1"/>
    </source>
</evidence>
<feature type="domain" description="Heme haloperoxidase family profile" evidence="9">
    <location>
        <begin position="71"/>
        <end position="324"/>
    </location>
</feature>
<keyword evidence="11" id="KW-1185">Reference proteome</keyword>
<keyword evidence="4" id="KW-0479">Metal-binding</keyword>
<evidence type="ECO:0000256" key="3">
    <source>
        <dbReference type="ARBA" id="ARBA00022617"/>
    </source>
</evidence>
<evidence type="ECO:0000256" key="7">
    <source>
        <dbReference type="ARBA" id="ARBA00025795"/>
    </source>
</evidence>
<dbReference type="EMBL" id="JAGPXC010000005">
    <property type="protein sequence ID" value="KAH6653017.1"/>
    <property type="molecule type" value="Genomic_DNA"/>
</dbReference>
<dbReference type="GeneID" id="70134824"/>
<keyword evidence="3" id="KW-0349">Heme</keyword>
<dbReference type="OrthoDB" id="407298at2759"/>
<sequence>MKSFGFCAALLAQLSVIIHSFPTAENFAKLASRGLLDTSDITPQDLYATLSKIKNKRLLFDPLKTPIDVSGDHTFQAPDLDGGDQRGPCPGLNALANHGYLPHDGVVGFLDLIEVVNTVYGMGVDLITVLSVMGTAGVGNPLSLTPGFSIGGETPKSSNILGNLLGLLGTPRGLYGSHNWIEGDSSGTRDDLYVTGNAWTMNMTLFFDIYNSIEDVLTMEMIGSRAAARFNESIGINPYFYYGPYTGMVARNAGYAFVGRILSNHSTDYPQGSHMTKEVFASFFGVYEEDGQLVYKEGWEQIPENWYRISVDYDLASLNLDLVAWLSEHPVLASIGGNLGKTNSFAGLNLEDVTGGLLNAVSLLEGNNLMCFSLEIVKTFAPNSLSTIFSTLSTPLQLINDAILDPILDLSCPTFTDLSVNGTDLLDVLVDTYPGARKGNFAL</sequence>
<proteinExistence type="inferred from homology"/>
<dbReference type="Proteomes" id="UP000758603">
    <property type="component" value="Unassembled WGS sequence"/>
</dbReference>
<comment type="caution">
    <text evidence="10">The sequence shown here is derived from an EMBL/GenBank/DDBJ whole genome shotgun (WGS) entry which is preliminary data.</text>
</comment>
<evidence type="ECO:0000256" key="8">
    <source>
        <dbReference type="SAM" id="SignalP"/>
    </source>
</evidence>
<organism evidence="10 11">
    <name type="scientific">Truncatella angustata</name>
    <dbReference type="NCBI Taxonomy" id="152316"/>
    <lineage>
        <taxon>Eukaryota</taxon>
        <taxon>Fungi</taxon>
        <taxon>Dikarya</taxon>
        <taxon>Ascomycota</taxon>
        <taxon>Pezizomycotina</taxon>
        <taxon>Sordariomycetes</taxon>
        <taxon>Xylariomycetidae</taxon>
        <taxon>Amphisphaeriales</taxon>
        <taxon>Sporocadaceae</taxon>
        <taxon>Truncatella</taxon>
    </lineage>
</organism>
<dbReference type="PANTHER" id="PTHR33577">
    <property type="entry name" value="STERIGMATOCYSTIN BIOSYNTHESIS PEROXIDASE STCC-RELATED"/>
    <property type="match status" value="1"/>
</dbReference>
<dbReference type="Gene3D" id="1.10.489.10">
    <property type="entry name" value="Chloroperoxidase-like"/>
    <property type="match status" value="1"/>
</dbReference>
<dbReference type="PANTHER" id="PTHR33577:SF16">
    <property type="entry name" value="HEME HALOPEROXIDASE FAMILY PROFILE DOMAIN-CONTAINING PROTEIN"/>
    <property type="match status" value="1"/>
</dbReference>
<feature type="signal peptide" evidence="8">
    <location>
        <begin position="1"/>
        <end position="20"/>
    </location>
</feature>
<evidence type="ECO:0000256" key="5">
    <source>
        <dbReference type="ARBA" id="ARBA00023002"/>
    </source>
</evidence>
<dbReference type="SUPFAM" id="SSF47571">
    <property type="entry name" value="Cloroperoxidase"/>
    <property type="match status" value="1"/>
</dbReference>